<name>A0ABV5XDX9_9NOCA</name>
<evidence type="ECO:0000313" key="1">
    <source>
        <dbReference type="EMBL" id="MFB9780675.1"/>
    </source>
</evidence>
<reference evidence="1 2" key="1">
    <citation type="submission" date="2024-09" db="EMBL/GenBank/DDBJ databases">
        <authorList>
            <person name="Sun Q."/>
            <person name="Mori K."/>
        </authorList>
    </citation>
    <scope>NUCLEOTIDE SEQUENCE [LARGE SCALE GENOMIC DNA]</scope>
    <source>
        <strain evidence="1 2">JCM 11411</strain>
    </source>
</reference>
<dbReference type="EMBL" id="JBHMAS010000025">
    <property type="protein sequence ID" value="MFB9780675.1"/>
    <property type="molecule type" value="Genomic_DNA"/>
</dbReference>
<dbReference type="Proteomes" id="UP001589587">
    <property type="component" value="Unassembled WGS sequence"/>
</dbReference>
<comment type="caution">
    <text evidence="1">The sequence shown here is derived from an EMBL/GenBank/DDBJ whole genome shotgun (WGS) entry which is preliminary data.</text>
</comment>
<dbReference type="RefSeq" id="WP_118605448.1">
    <property type="nucleotide sequence ID" value="NZ_JBHMAS010000025.1"/>
</dbReference>
<accession>A0ABV5XDX9</accession>
<evidence type="ECO:0000313" key="2">
    <source>
        <dbReference type="Proteomes" id="UP001589587"/>
    </source>
</evidence>
<organism evidence="1 2">
    <name type="scientific">Rhodococcus baikonurensis</name>
    <dbReference type="NCBI Taxonomy" id="172041"/>
    <lineage>
        <taxon>Bacteria</taxon>
        <taxon>Bacillati</taxon>
        <taxon>Actinomycetota</taxon>
        <taxon>Actinomycetes</taxon>
        <taxon>Mycobacteriales</taxon>
        <taxon>Nocardiaceae</taxon>
        <taxon>Rhodococcus</taxon>
        <taxon>Rhodococcus erythropolis group</taxon>
    </lineage>
</organism>
<keyword evidence="2" id="KW-1185">Reference proteome</keyword>
<sequence length="70" mass="7747">MHYDHQAIMDAGEDIGEGWKKAVITLAEGDSAYSGVSSKWDYSGPGVVVYRMHPSGWEISPSDEVGRRYL</sequence>
<gene>
    <name evidence="1" type="ORF">ACFFQ6_13330</name>
</gene>
<proteinExistence type="predicted"/>
<protein>
    <submittedName>
        <fullName evidence="1">Uncharacterized protein</fullName>
    </submittedName>
</protein>